<evidence type="ECO:0000256" key="2">
    <source>
        <dbReference type="ARBA" id="ARBA00023002"/>
    </source>
</evidence>
<dbReference type="Pfam" id="PF14226">
    <property type="entry name" value="DIOX_N"/>
    <property type="match status" value="1"/>
</dbReference>
<dbReference type="OrthoDB" id="288590at2759"/>
<accession>A0A9D5D392</accession>
<reference evidence="5" key="2">
    <citation type="journal article" date="2022" name="Hortic Res">
        <title>The genome of Dioscorea zingiberensis sheds light on the biosynthesis, origin and evolution of the medicinally important diosgenin saponins.</title>
        <authorList>
            <person name="Li Y."/>
            <person name="Tan C."/>
            <person name="Li Z."/>
            <person name="Guo J."/>
            <person name="Li S."/>
            <person name="Chen X."/>
            <person name="Wang C."/>
            <person name="Dai X."/>
            <person name="Yang H."/>
            <person name="Song W."/>
            <person name="Hou L."/>
            <person name="Xu J."/>
            <person name="Tong Z."/>
            <person name="Xu A."/>
            <person name="Yuan X."/>
            <person name="Wang W."/>
            <person name="Yang Q."/>
            <person name="Chen L."/>
            <person name="Sun Z."/>
            <person name="Wang K."/>
            <person name="Pan B."/>
            <person name="Chen J."/>
            <person name="Bao Y."/>
            <person name="Liu F."/>
            <person name="Qi X."/>
            <person name="Gang D.R."/>
            <person name="Wen J."/>
            <person name="Li J."/>
        </authorList>
    </citation>
    <scope>NUCLEOTIDE SEQUENCE</scope>
    <source>
        <strain evidence="5">Dzin_1.0</strain>
    </source>
</reference>
<comment type="caution">
    <text evidence="5">The sequence shown here is derived from an EMBL/GenBank/DDBJ whole genome shotgun (WGS) entry which is preliminary data.</text>
</comment>
<keyword evidence="6" id="KW-1185">Reference proteome</keyword>
<dbReference type="GO" id="GO:0046872">
    <property type="term" value="F:metal ion binding"/>
    <property type="evidence" value="ECO:0007669"/>
    <property type="project" value="UniProtKB-KW"/>
</dbReference>
<dbReference type="InterPro" id="IPR026992">
    <property type="entry name" value="DIOX_N"/>
</dbReference>
<sequence>MDEEIPVIDFSTLAGGAAEERAQVIHHLETVSHDWGFFMVVSNGVPKRLMDEMLDACEGFFNLREDEKQVYNVKHVLVDPVRFGTSFNTSMEKIRYRRDYLKVFVRPRVPLPCTASRLQTNYLQRINLEVISFSNGHAHYVDYFQA</sequence>
<protein>
    <recommendedName>
        <fullName evidence="4">Non-haem dioxygenase N-terminal domain-containing protein</fullName>
    </recommendedName>
</protein>
<evidence type="ECO:0000259" key="4">
    <source>
        <dbReference type="Pfam" id="PF14226"/>
    </source>
</evidence>
<dbReference type="Proteomes" id="UP001085076">
    <property type="component" value="Miscellaneous, Linkage group lg01"/>
</dbReference>
<evidence type="ECO:0000313" key="5">
    <source>
        <dbReference type="EMBL" id="KAJ0984650.1"/>
    </source>
</evidence>
<dbReference type="PANTHER" id="PTHR10209">
    <property type="entry name" value="OXIDOREDUCTASE, 2OG-FE II OXYGENASE FAMILY PROTEIN"/>
    <property type="match status" value="1"/>
</dbReference>
<evidence type="ECO:0000256" key="1">
    <source>
        <dbReference type="ARBA" id="ARBA00022723"/>
    </source>
</evidence>
<organism evidence="5 6">
    <name type="scientific">Dioscorea zingiberensis</name>
    <dbReference type="NCBI Taxonomy" id="325984"/>
    <lineage>
        <taxon>Eukaryota</taxon>
        <taxon>Viridiplantae</taxon>
        <taxon>Streptophyta</taxon>
        <taxon>Embryophyta</taxon>
        <taxon>Tracheophyta</taxon>
        <taxon>Spermatophyta</taxon>
        <taxon>Magnoliopsida</taxon>
        <taxon>Liliopsida</taxon>
        <taxon>Dioscoreales</taxon>
        <taxon>Dioscoreaceae</taxon>
        <taxon>Dioscorea</taxon>
    </lineage>
</organism>
<reference evidence="5" key="1">
    <citation type="submission" date="2021-03" db="EMBL/GenBank/DDBJ databases">
        <authorList>
            <person name="Li Z."/>
            <person name="Yang C."/>
        </authorList>
    </citation>
    <scope>NUCLEOTIDE SEQUENCE</scope>
    <source>
        <strain evidence="5">Dzin_1.0</strain>
        <tissue evidence="5">Leaf</tissue>
    </source>
</reference>
<dbReference type="InterPro" id="IPR027443">
    <property type="entry name" value="IPNS-like_sf"/>
</dbReference>
<keyword evidence="1" id="KW-0479">Metal-binding</keyword>
<dbReference type="AlphaFoldDB" id="A0A9D5D392"/>
<evidence type="ECO:0000313" key="6">
    <source>
        <dbReference type="Proteomes" id="UP001085076"/>
    </source>
</evidence>
<dbReference type="SUPFAM" id="SSF51197">
    <property type="entry name" value="Clavaminate synthase-like"/>
    <property type="match status" value="1"/>
</dbReference>
<dbReference type="PANTHER" id="PTHR10209:SF460">
    <property type="entry name" value="FE2OG DIOXYGENASE DOMAIN-CONTAINING PROTEIN"/>
    <property type="match status" value="1"/>
</dbReference>
<name>A0A9D5D392_9LILI</name>
<keyword evidence="2" id="KW-0560">Oxidoreductase</keyword>
<dbReference type="EMBL" id="JAGGNH010000001">
    <property type="protein sequence ID" value="KAJ0984650.1"/>
    <property type="molecule type" value="Genomic_DNA"/>
</dbReference>
<keyword evidence="3" id="KW-0408">Iron</keyword>
<dbReference type="GO" id="GO:0016491">
    <property type="term" value="F:oxidoreductase activity"/>
    <property type="evidence" value="ECO:0007669"/>
    <property type="project" value="UniProtKB-KW"/>
</dbReference>
<proteinExistence type="predicted"/>
<dbReference type="Gene3D" id="2.60.120.330">
    <property type="entry name" value="B-lactam Antibiotic, Isopenicillin N Synthase, Chain"/>
    <property type="match status" value="1"/>
</dbReference>
<feature type="domain" description="Non-haem dioxygenase N-terminal" evidence="4">
    <location>
        <begin position="5"/>
        <end position="106"/>
    </location>
</feature>
<evidence type="ECO:0000256" key="3">
    <source>
        <dbReference type="ARBA" id="ARBA00023004"/>
    </source>
</evidence>
<gene>
    <name evidence="5" type="ORF">J5N97_003006</name>
</gene>